<gene>
    <name evidence="2" type="primary">Sfrs12</name>
    <name evidence="2" type="ORF">rCG_44866</name>
</gene>
<evidence type="ECO:0000313" key="2">
    <source>
        <dbReference type="EMBL" id="EDM10252.1"/>
    </source>
</evidence>
<proteinExistence type="predicted"/>
<evidence type="ECO:0000256" key="1">
    <source>
        <dbReference type="SAM" id="MobiDB-lite"/>
    </source>
</evidence>
<protein>
    <submittedName>
        <fullName evidence="2">Splicing factor, arginine/serine-rich 12, isoform CRA_c</fullName>
    </submittedName>
</protein>
<feature type="region of interest" description="Disordered" evidence="1">
    <location>
        <begin position="1"/>
        <end position="69"/>
    </location>
</feature>
<dbReference type="Proteomes" id="UP000234681">
    <property type="component" value="Chromosome 2"/>
</dbReference>
<dbReference type="AlphaFoldDB" id="A6I5E2"/>
<name>A6I5E2_RAT</name>
<reference evidence="3" key="1">
    <citation type="submission" date="2005-09" db="EMBL/GenBank/DDBJ databases">
        <authorList>
            <person name="Mural R.J."/>
            <person name="Li P.W."/>
            <person name="Adams M.D."/>
            <person name="Amanatides P.G."/>
            <person name="Baden-Tillson H."/>
            <person name="Barnstead M."/>
            <person name="Chin S.H."/>
            <person name="Dew I."/>
            <person name="Evans C.A."/>
            <person name="Ferriera S."/>
            <person name="Flanigan M."/>
            <person name="Fosler C."/>
            <person name="Glodek A."/>
            <person name="Gu Z."/>
            <person name="Holt R.A."/>
            <person name="Jennings D."/>
            <person name="Kraft C.L."/>
            <person name="Lu F."/>
            <person name="Nguyen T."/>
            <person name="Nusskern D.R."/>
            <person name="Pfannkoch C.M."/>
            <person name="Sitter C."/>
            <person name="Sutton G.G."/>
            <person name="Venter J.C."/>
            <person name="Wang Z."/>
            <person name="Woodage T."/>
            <person name="Zheng X.H."/>
            <person name="Zhong F."/>
        </authorList>
    </citation>
    <scope>NUCLEOTIDE SEQUENCE [LARGE SCALE GENOMIC DNA]</scope>
    <source>
        <strain>BN</strain>
        <strain evidence="3">Sprague-Dawley</strain>
    </source>
</reference>
<organism evidence="2 3">
    <name type="scientific">Rattus norvegicus</name>
    <name type="common">Rat</name>
    <dbReference type="NCBI Taxonomy" id="10116"/>
    <lineage>
        <taxon>Eukaryota</taxon>
        <taxon>Metazoa</taxon>
        <taxon>Chordata</taxon>
        <taxon>Craniata</taxon>
        <taxon>Vertebrata</taxon>
        <taxon>Euteleostomi</taxon>
        <taxon>Mammalia</taxon>
        <taxon>Eutheria</taxon>
        <taxon>Euarchontoglires</taxon>
        <taxon>Glires</taxon>
        <taxon>Rodentia</taxon>
        <taxon>Myomorpha</taxon>
        <taxon>Muroidea</taxon>
        <taxon>Muridae</taxon>
        <taxon>Murinae</taxon>
        <taxon>Rattus</taxon>
    </lineage>
</organism>
<dbReference type="EMBL" id="CH473955">
    <property type="protein sequence ID" value="EDM10252.1"/>
    <property type="molecule type" value="Genomic_DNA"/>
</dbReference>
<feature type="compositionally biased region" description="Basic residues" evidence="1">
    <location>
        <begin position="1"/>
        <end position="16"/>
    </location>
</feature>
<sequence length="134" mass="14837">MRMRRTLPGLRRKVKHSTMGIASPTKSACAARPTLCRPPALSPPRQARPRAFSSKQGVNGEGTLPMYGSQSFPSFEVTLRTSCTEHGHHEIPDATQTDHLLKSPFPWWRPRLSCGGCISVCQKSRDPEGSSPRR</sequence>
<accession>A6I5E2</accession>
<evidence type="ECO:0000313" key="3">
    <source>
        <dbReference type="Proteomes" id="UP000234681"/>
    </source>
</evidence>